<dbReference type="Proteomes" id="UP000829354">
    <property type="component" value="Chromosome III"/>
</dbReference>
<keyword evidence="2" id="KW-1185">Reference proteome</keyword>
<sequence length="259" mass="30330">MEIRQGYMMGEMLMKNNIDFNGIQFSGCFSAMATRKGDNVSSPSTFSIRWERLSFSTSKESEKIINEIDWKREEDIERRNRLSRSFNHLNLPVPPEVHDYKKEEKIAERRAKYRMGLVNAIRTEQQSFYGRYSNDKSSILLFLLFSVNGALFRFMGSSNEDPLKIVNNHFVEIKKACKDLNQTAIRQLIVATDHDKINITMTMLIFGSYEYYPTEVGYFEEGHIHTTVDMIKPGRKMYMYFFLRPARPSPSGWTIYNIT</sequence>
<reference evidence="1 2" key="1">
    <citation type="submission" date="2022-04" db="EMBL/GenBank/DDBJ databases">
        <title>Chromosome-level reference genomes for two strains of Caenorhabditis briggsae: an improved platform for comparative genomics.</title>
        <authorList>
            <person name="Stevens L."/>
            <person name="Andersen E."/>
        </authorList>
    </citation>
    <scope>NUCLEOTIDE SEQUENCE [LARGE SCALE GENOMIC DNA]</scope>
    <source>
        <strain evidence="1">VX34</strain>
        <tissue evidence="1">Whole-organism</tissue>
    </source>
</reference>
<protein>
    <submittedName>
        <fullName evidence="1">Uncharacterized protein</fullName>
    </submittedName>
</protein>
<evidence type="ECO:0000313" key="1">
    <source>
        <dbReference type="EMBL" id="UMM21059.1"/>
    </source>
</evidence>
<proteinExistence type="predicted"/>
<dbReference type="EMBL" id="CP092622">
    <property type="protein sequence ID" value="UMM21059.1"/>
    <property type="molecule type" value="Genomic_DNA"/>
</dbReference>
<organism evidence="1 2">
    <name type="scientific">Caenorhabditis briggsae</name>
    <dbReference type="NCBI Taxonomy" id="6238"/>
    <lineage>
        <taxon>Eukaryota</taxon>
        <taxon>Metazoa</taxon>
        <taxon>Ecdysozoa</taxon>
        <taxon>Nematoda</taxon>
        <taxon>Chromadorea</taxon>
        <taxon>Rhabditida</taxon>
        <taxon>Rhabditina</taxon>
        <taxon>Rhabditomorpha</taxon>
        <taxon>Rhabditoidea</taxon>
        <taxon>Rhabditidae</taxon>
        <taxon>Peloderinae</taxon>
        <taxon>Caenorhabditis</taxon>
    </lineage>
</organism>
<gene>
    <name evidence="1" type="ORF">L5515_002906</name>
</gene>
<accession>A0AAE9EDD1</accession>
<name>A0AAE9EDD1_CAEBR</name>
<dbReference type="AlphaFoldDB" id="A0AAE9EDD1"/>
<evidence type="ECO:0000313" key="2">
    <source>
        <dbReference type="Proteomes" id="UP000829354"/>
    </source>
</evidence>